<name>A0A4U0WN25_9PEZI</name>
<evidence type="ECO:0000256" key="6">
    <source>
        <dbReference type="ARBA" id="ARBA00023254"/>
    </source>
</evidence>
<feature type="compositionally biased region" description="Acidic residues" evidence="8">
    <location>
        <begin position="1064"/>
        <end position="1074"/>
    </location>
</feature>
<accession>A0A4U0WN25</accession>
<dbReference type="GO" id="GO:0003677">
    <property type="term" value="F:DNA binding"/>
    <property type="evidence" value="ECO:0007669"/>
    <property type="project" value="TreeGrafter"/>
</dbReference>
<organism evidence="10 11">
    <name type="scientific">Cryomyces minteri</name>
    <dbReference type="NCBI Taxonomy" id="331657"/>
    <lineage>
        <taxon>Eukaryota</taxon>
        <taxon>Fungi</taxon>
        <taxon>Dikarya</taxon>
        <taxon>Ascomycota</taxon>
        <taxon>Pezizomycotina</taxon>
        <taxon>Dothideomycetes</taxon>
        <taxon>Dothideomycetes incertae sedis</taxon>
        <taxon>Cryomyces</taxon>
    </lineage>
</organism>
<evidence type="ECO:0000256" key="1">
    <source>
        <dbReference type="ARBA" id="ARBA00004123"/>
    </source>
</evidence>
<comment type="similarity">
    <text evidence="2">Belongs to the timeless family.</text>
</comment>
<sequence length="1173" mass="134034">MEIEEKSQTVDPEVRAYVYSLVSAYQVGGSSTLEDGRYVLGDDALACLKDLKRWLRLYDEKTNRLDVARCLAEANLVQGDLLEILAQWPDDATEDKLKSKIALACLELLVPLTWPLEIEDMRMTVNHHRHLPFLQLAQVSYKRAILHHDTAGILQTAVRICLPSMAQLRSERSARDEGIIKLVLYFVRNVAIIAQPQHLPSRGDESEITRSATVEAFQKQNIFRLLLTVSCNIGDDFTTQDVVVLEILFHLLKGVDVGRLFMEREQLVSSNTEELRRLIQKEKAMLSGYARHGPTRHNRFGTLVWVRREDERVSTVSGQSALVGDQDTLWAMDKSKKWNKPKYRGRKTEDPSENNEFDNSTSLTASARKQLRSFVEEFLDSSFNPIFAHLRKAIEREADRVLPVHSRQYFYLIAWFLRAECARRTAAKQKSATKSPTAVPNPEDESFALVASVLNQETFILLNRHMQRSQDEKQWQDLNAGMKCFTQILLTVQEMSESPSEDDQEIAENIQNRIFYEEATHDRIIALLRSYKDQGFGYLDACTELSHVFLRMLERYSKQNLDLQVRSKRRARTKKKAKQATQGVSAEDHDRGSDAEDVAEAQRVTRERKFDFARFSARSMTQGCVDTFVAFTRFYADLSTEQLKRAHRFFYRTAFKMELAVILFRVDILQLFNKMIRGPEGLDPELPAFKEWEELVRQVFRRVVKKMQERPELAVELLFSKINATIFYLEHGYEREVPKKTPRPPAELEVKPGMERADQIGVAVSVLVNQNKSDALRWIKDLLSAAATERQSWQDAEAARKSLLKGSEEAGDEVVEVSPEKEGENQPRAPSILVKADTDDRQTALFRDKHVRLLLALINFQCLDSDEDPDASWIIPSSISADSLNNDLEDIRRFEFAPPTYEDGKSAEDFLRSKAAARRTRAAFDDSDGQSNASDSDDDFLFAAGGPTAKKSSALEELKSRRTRRSQKEPLELDDEEIERRAEARRKAEFEKRKKIKSNVLVRDSDDEDDEERDREFFAKEEERRKAAADGIKRALMTDRGGARKRKSTAKRNRSGKRRKTDNRDEEEDGEEDDVPRVRSPSTTESDRRIQIDSDEEEEATDTPLSSQHLLDAEETGHDGSFTEMPIGTSATRAGAKDITTTVGDDEDEDDIVVSKPVRRNVMAGFIVDSDSE</sequence>
<dbReference type="OrthoDB" id="310853at2759"/>
<feature type="region of interest" description="Disordered" evidence="8">
    <location>
        <begin position="567"/>
        <end position="598"/>
    </location>
</feature>
<dbReference type="Pfam" id="PF04821">
    <property type="entry name" value="TIMELESS"/>
    <property type="match status" value="1"/>
</dbReference>
<dbReference type="PANTHER" id="PTHR22940:SF4">
    <property type="entry name" value="PROTEIN TIMELESS HOMOLOG"/>
    <property type="match status" value="1"/>
</dbReference>
<feature type="domain" description="Timeless N-terminal" evidence="9">
    <location>
        <begin position="37"/>
        <end position="306"/>
    </location>
</feature>
<gene>
    <name evidence="10" type="ORF">B0A49_09613</name>
</gene>
<dbReference type="Proteomes" id="UP000308768">
    <property type="component" value="Unassembled WGS sequence"/>
</dbReference>
<evidence type="ECO:0000256" key="8">
    <source>
        <dbReference type="SAM" id="MobiDB-lite"/>
    </source>
</evidence>
<evidence type="ECO:0000313" key="11">
    <source>
        <dbReference type="Proteomes" id="UP000308768"/>
    </source>
</evidence>
<feature type="region of interest" description="Disordered" evidence="8">
    <location>
        <begin position="804"/>
        <end position="827"/>
    </location>
</feature>
<dbReference type="GO" id="GO:0051321">
    <property type="term" value="P:meiotic cell cycle"/>
    <property type="evidence" value="ECO:0007669"/>
    <property type="project" value="UniProtKB-KW"/>
</dbReference>
<proteinExistence type="inferred from homology"/>
<keyword evidence="7" id="KW-0131">Cell cycle</keyword>
<dbReference type="InterPro" id="IPR044998">
    <property type="entry name" value="Timeless"/>
</dbReference>
<comment type="caution">
    <text evidence="10">The sequence shown here is derived from an EMBL/GenBank/DDBJ whole genome shotgun (WGS) entry which is preliminary data.</text>
</comment>
<dbReference type="GO" id="GO:0043111">
    <property type="term" value="P:replication fork arrest"/>
    <property type="evidence" value="ECO:0007669"/>
    <property type="project" value="TreeGrafter"/>
</dbReference>
<feature type="compositionally biased region" description="Basic and acidic residues" evidence="8">
    <location>
        <begin position="978"/>
        <end position="992"/>
    </location>
</feature>
<dbReference type="GO" id="GO:0000076">
    <property type="term" value="P:DNA replication checkpoint signaling"/>
    <property type="evidence" value="ECO:0007669"/>
    <property type="project" value="TreeGrafter"/>
</dbReference>
<dbReference type="InterPro" id="IPR006906">
    <property type="entry name" value="Timeless_N"/>
</dbReference>
<dbReference type="AlphaFoldDB" id="A0A4U0WN25"/>
<dbReference type="GO" id="GO:0031298">
    <property type="term" value="C:replication fork protection complex"/>
    <property type="evidence" value="ECO:0007669"/>
    <property type="project" value="TreeGrafter"/>
</dbReference>
<evidence type="ECO:0000256" key="2">
    <source>
        <dbReference type="ARBA" id="ARBA00008174"/>
    </source>
</evidence>
<evidence type="ECO:0000256" key="7">
    <source>
        <dbReference type="ARBA" id="ARBA00023306"/>
    </source>
</evidence>
<keyword evidence="5" id="KW-0539">Nucleus</keyword>
<feature type="compositionally biased region" description="Basic residues" evidence="8">
    <location>
        <begin position="1043"/>
        <end position="1061"/>
    </location>
</feature>
<keyword evidence="4" id="KW-0236">DNA replication inhibitor</keyword>
<keyword evidence="11" id="KW-1185">Reference proteome</keyword>
<evidence type="ECO:0000313" key="10">
    <source>
        <dbReference type="EMBL" id="TKA63853.1"/>
    </source>
</evidence>
<feature type="region of interest" description="Disordered" evidence="8">
    <location>
        <begin position="922"/>
        <end position="1150"/>
    </location>
</feature>
<comment type="subcellular location">
    <subcellularLocation>
        <location evidence="1">Nucleus</location>
    </subcellularLocation>
</comment>
<dbReference type="EMBL" id="NAJN01001342">
    <property type="protein sequence ID" value="TKA63853.1"/>
    <property type="molecule type" value="Genomic_DNA"/>
</dbReference>
<feature type="region of interest" description="Disordered" evidence="8">
    <location>
        <begin position="340"/>
        <end position="362"/>
    </location>
</feature>
<protein>
    <recommendedName>
        <fullName evidence="3">Topoisomerase 1-associated factor 1</fullName>
    </recommendedName>
</protein>
<dbReference type="PANTHER" id="PTHR22940">
    <property type="entry name" value="TIMEOUT/TIMELESS-2"/>
    <property type="match status" value="1"/>
</dbReference>
<keyword evidence="6" id="KW-0469">Meiosis</keyword>
<feature type="compositionally biased region" description="Basic residues" evidence="8">
    <location>
        <begin position="567"/>
        <end position="578"/>
    </location>
</feature>
<feature type="compositionally biased region" description="Basic and acidic residues" evidence="8">
    <location>
        <begin position="1014"/>
        <end position="1037"/>
    </location>
</feature>
<evidence type="ECO:0000256" key="3">
    <source>
        <dbReference type="ARBA" id="ARBA00021529"/>
    </source>
</evidence>
<evidence type="ECO:0000259" key="9">
    <source>
        <dbReference type="Pfam" id="PF04821"/>
    </source>
</evidence>
<evidence type="ECO:0000256" key="5">
    <source>
        <dbReference type="ARBA" id="ARBA00023242"/>
    </source>
</evidence>
<evidence type="ECO:0000256" key="4">
    <source>
        <dbReference type="ARBA" id="ARBA00022880"/>
    </source>
</evidence>
<feature type="compositionally biased region" description="Basic and acidic residues" evidence="8">
    <location>
        <begin position="953"/>
        <end position="971"/>
    </location>
</feature>
<dbReference type="GO" id="GO:0006281">
    <property type="term" value="P:DNA repair"/>
    <property type="evidence" value="ECO:0007669"/>
    <property type="project" value="TreeGrafter"/>
</dbReference>
<reference evidence="10 11" key="1">
    <citation type="submission" date="2017-03" db="EMBL/GenBank/DDBJ databases">
        <title>Genomes of endolithic fungi from Antarctica.</title>
        <authorList>
            <person name="Coleine C."/>
            <person name="Masonjones S."/>
            <person name="Stajich J.E."/>
        </authorList>
    </citation>
    <scope>NUCLEOTIDE SEQUENCE [LARGE SCALE GENOMIC DNA]</scope>
    <source>
        <strain evidence="10 11">CCFEE 5187</strain>
    </source>
</reference>
<dbReference type="STRING" id="331657.A0A4U0WN25"/>